<dbReference type="CDD" id="cd06581">
    <property type="entry name" value="TM_PBP1_LivM_like"/>
    <property type="match status" value="1"/>
</dbReference>
<evidence type="ECO:0000256" key="4">
    <source>
        <dbReference type="ARBA" id="ARBA00022989"/>
    </source>
</evidence>
<dbReference type="Proteomes" id="UP000262939">
    <property type="component" value="Unassembled WGS sequence"/>
</dbReference>
<evidence type="ECO:0000313" key="7">
    <source>
        <dbReference type="EMBL" id="RFU66032.1"/>
    </source>
</evidence>
<keyword evidence="2" id="KW-1003">Cell membrane</keyword>
<keyword evidence="3 6" id="KW-0812">Transmembrane</keyword>
<feature type="transmembrane region" description="Helical" evidence="6">
    <location>
        <begin position="274"/>
        <end position="293"/>
    </location>
</feature>
<feature type="transmembrane region" description="Helical" evidence="6">
    <location>
        <begin position="7"/>
        <end position="25"/>
    </location>
</feature>
<dbReference type="GO" id="GO:0015658">
    <property type="term" value="F:branched-chain amino acid transmembrane transporter activity"/>
    <property type="evidence" value="ECO:0007669"/>
    <property type="project" value="InterPro"/>
</dbReference>
<dbReference type="AlphaFoldDB" id="A0A372LJA4"/>
<name>A0A372LJA4_9BACI</name>
<keyword evidence="5 6" id="KW-0472">Membrane</keyword>
<dbReference type="GO" id="GO:0005886">
    <property type="term" value="C:plasma membrane"/>
    <property type="evidence" value="ECO:0007669"/>
    <property type="project" value="UniProtKB-SubCell"/>
</dbReference>
<feature type="transmembrane region" description="Helical" evidence="6">
    <location>
        <begin position="241"/>
        <end position="268"/>
    </location>
</feature>
<evidence type="ECO:0000313" key="8">
    <source>
        <dbReference type="Proteomes" id="UP000262939"/>
    </source>
</evidence>
<proteinExistence type="predicted"/>
<evidence type="ECO:0000256" key="6">
    <source>
        <dbReference type="SAM" id="Phobius"/>
    </source>
</evidence>
<comment type="caution">
    <text evidence="7">The sequence shown here is derived from an EMBL/GenBank/DDBJ whole genome shotgun (WGS) entry which is preliminary data.</text>
</comment>
<evidence type="ECO:0000256" key="2">
    <source>
        <dbReference type="ARBA" id="ARBA00022475"/>
    </source>
</evidence>
<dbReference type="PANTHER" id="PTHR30482:SF10">
    <property type="entry name" value="HIGH-AFFINITY BRANCHED-CHAIN AMINO ACID TRANSPORT PROTEIN BRAE"/>
    <property type="match status" value="1"/>
</dbReference>
<gene>
    <name evidence="7" type="ORF">D0466_03550</name>
</gene>
<evidence type="ECO:0000256" key="5">
    <source>
        <dbReference type="ARBA" id="ARBA00023136"/>
    </source>
</evidence>
<keyword evidence="8" id="KW-1185">Reference proteome</keyword>
<sequence>MLKLLENKRLTIGLLVVFMLIYPFLVGNSNYFMTLFVITCIYAITSMSLNLLIGYGGQISVGHAGFLTVGGYSVAILSSTVGLPFFLALPLAGIMTGSIGLLIGLPAVRLKGHFLAVATLGFGLSIPQIVLNWDGLTGGYSGLAVTKPLMFGSDFSLFYVFVVITVIITWLIQNIVKSSLGRAFIAIRDSEVAAQAIGINISFYKTTMFVISSFFTGIAGGIYGYWVGFVSPNDFIITNSFLVLAMIVVGGLASIPGSIIGAVLFSVIPHFTDSYIGITNIVIGIAVVLIILFKPDGIVSLFKMNKQKLVKPAGKGELLVQGGEKENANI</sequence>
<feature type="transmembrane region" description="Helical" evidence="6">
    <location>
        <begin position="112"/>
        <end position="131"/>
    </location>
</feature>
<organism evidence="7 8">
    <name type="scientific">Peribacillus glennii</name>
    <dbReference type="NCBI Taxonomy" id="2303991"/>
    <lineage>
        <taxon>Bacteria</taxon>
        <taxon>Bacillati</taxon>
        <taxon>Bacillota</taxon>
        <taxon>Bacilli</taxon>
        <taxon>Bacillales</taxon>
        <taxon>Bacillaceae</taxon>
        <taxon>Peribacillus</taxon>
    </lineage>
</organism>
<dbReference type="PANTHER" id="PTHR30482">
    <property type="entry name" value="HIGH-AFFINITY BRANCHED-CHAIN AMINO ACID TRANSPORT SYSTEM PERMEASE"/>
    <property type="match status" value="1"/>
</dbReference>
<feature type="transmembrane region" description="Helical" evidence="6">
    <location>
        <begin position="209"/>
        <end position="229"/>
    </location>
</feature>
<accession>A0A372LJA4</accession>
<evidence type="ECO:0000256" key="3">
    <source>
        <dbReference type="ARBA" id="ARBA00022692"/>
    </source>
</evidence>
<protein>
    <submittedName>
        <fullName evidence="7">Branched-chain amino acid ABC transporter permease</fullName>
    </submittedName>
</protein>
<comment type="subcellular location">
    <subcellularLocation>
        <location evidence="1">Cell membrane</location>
        <topology evidence="1">Multi-pass membrane protein</topology>
    </subcellularLocation>
</comment>
<dbReference type="InterPro" id="IPR043428">
    <property type="entry name" value="LivM-like"/>
</dbReference>
<feature type="transmembrane region" description="Helical" evidence="6">
    <location>
        <begin position="151"/>
        <end position="172"/>
    </location>
</feature>
<feature type="transmembrane region" description="Helical" evidence="6">
    <location>
        <begin position="31"/>
        <end position="53"/>
    </location>
</feature>
<feature type="transmembrane region" description="Helical" evidence="6">
    <location>
        <begin position="85"/>
        <end position="105"/>
    </location>
</feature>
<reference evidence="7 8" key="1">
    <citation type="submission" date="2018-08" db="EMBL/GenBank/DDBJ databases">
        <title>Bacillus chawlae sp. nov., Bacillus glennii sp. nov., and Bacillus saganii sp. nov. Isolated from the Vehicle Assembly Building at Kennedy Space Center where the Viking Spacecraft were Assembled.</title>
        <authorList>
            <person name="Seuylemezian A."/>
            <person name="Vaishampayan P."/>
        </authorList>
    </citation>
    <scope>NUCLEOTIDE SEQUENCE [LARGE SCALE GENOMIC DNA]</scope>
    <source>
        <strain evidence="7 8">V44-8</strain>
    </source>
</reference>
<dbReference type="EMBL" id="QVTD01000003">
    <property type="protein sequence ID" value="RFU66032.1"/>
    <property type="molecule type" value="Genomic_DNA"/>
</dbReference>
<keyword evidence="4 6" id="KW-1133">Transmembrane helix</keyword>
<dbReference type="Pfam" id="PF02653">
    <property type="entry name" value="BPD_transp_2"/>
    <property type="match status" value="1"/>
</dbReference>
<dbReference type="OrthoDB" id="9789927at2"/>
<evidence type="ECO:0000256" key="1">
    <source>
        <dbReference type="ARBA" id="ARBA00004651"/>
    </source>
</evidence>
<dbReference type="InterPro" id="IPR001851">
    <property type="entry name" value="ABC_transp_permease"/>
</dbReference>
<feature type="transmembrane region" description="Helical" evidence="6">
    <location>
        <begin position="60"/>
        <end position="79"/>
    </location>
</feature>